<feature type="compositionally biased region" description="Polar residues" evidence="5">
    <location>
        <begin position="185"/>
        <end position="198"/>
    </location>
</feature>
<evidence type="ECO:0000313" key="8">
    <source>
        <dbReference type="Proteomes" id="UP000814176"/>
    </source>
</evidence>
<feature type="compositionally biased region" description="Polar residues" evidence="5">
    <location>
        <begin position="163"/>
        <end position="176"/>
    </location>
</feature>
<dbReference type="SUPFAM" id="SSF57903">
    <property type="entry name" value="FYVE/PHD zinc finger"/>
    <property type="match status" value="1"/>
</dbReference>
<feature type="region of interest" description="Disordered" evidence="5">
    <location>
        <begin position="412"/>
        <end position="432"/>
    </location>
</feature>
<dbReference type="InterPro" id="IPR013083">
    <property type="entry name" value="Znf_RING/FYVE/PHD"/>
</dbReference>
<feature type="region of interest" description="Disordered" evidence="5">
    <location>
        <begin position="711"/>
        <end position="781"/>
    </location>
</feature>
<feature type="compositionally biased region" description="Polar residues" evidence="5">
    <location>
        <begin position="792"/>
        <end position="804"/>
    </location>
</feature>
<evidence type="ECO:0000259" key="6">
    <source>
        <dbReference type="PROSITE" id="PS50016"/>
    </source>
</evidence>
<keyword evidence="2 4" id="KW-0863">Zinc-finger</keyword>
<dbReference type="Proteomes" id="UP000814176">
    <property type="component" value="Unassembled WGS sequence"/>
</dbReference>
<dbReference type="CDD" id="cd15522">
    <property type="entry name" value="PHD_TAF3"/>
    <property type="match status" value="1"/>
</dbReference>
<sequence>MSSLHDGSHVPNAAPPMAALPPPQLTPAMLPGALPTIDEMTPMQVDRSWTNNASGFGVGGQGTPGQSAAPGLLPAFGMHEAAHLPTPQSPSNAAFSIPVMQFPLGSPMPQRTMSQPQQQFSVIADPATLQNRILLQSSMTDSQAFMTPESSPVYPRRPARLQAESSHPGNTASLLSSPFAPRLISQMSESQARSSQPRTAKELPMSALSDPLTLSPPLSRGITPSSNLGSPFGGHRPSLTDRSQSKAHTPARSHAPTPVPHALAQFSEGASPATRSHTPPPLSAPIPQRPLGGEIERIKAQMAAEQATRLTETEARRPDYLIRTQRPSSGQIIEPLELEEPEGHSALGVTVTPMRGRRIQLFQETSEESFEQSLLAGGYPGYGSTPTDPQTPGTTKPNNGLSQRALQWLQQATPGQPGPSNAPVEAEDWIPSEKEIRKRKRLAAFEDDNDPNAHASKLHPVEVEGKGRVLINVAPEELPPDVQSQLQTPTKKRATPRRRRRGHRRGRGGSPGYDDELDAPNWIDTNFPWCTRLQERKELQRMAKEERLKWVESYLDRDSGSDSEDEGGHDDQTLQPALDPHDDDEVYPIRRGRGKMVPLKANPDARVMDARARKNVLIPSDPADARAALLSKRSVRALAERRRKREEDEESSDEVNCPCGRGENGRPCVQCDDCKCWFHLKCMGIRSEAELGGDDDPWYCPDCLGVIPSDPSSEPTFVPTDSELSRDGIHDPLLYQGSPRTPYTAHRDPKTPTQTRERGEVYESRSSWNSSGSGPVTPLSTERDVGVYRTPTFDSPFNPSNTPSRGGKFSGPFNTPWLDAEDMRWHMTPRQRSIFKTGGVHELVGDAHREVTLSAYNSARSLEPLDDTPVLRNMSREDMTMVSRRLWGSPISGSPRGSLRRTSLQDGSALRDSKAS</sequence>
<dbReference type="SMART" id="SM00249">
    <property type="entry name" value="PHD"/>
    <property type="match status" value="1"/>
</dbReference>
<evidence type="ECO:0000256" key="3">
    <source>
        <dbReference type="ARBA" id="ARBA00022833"/>
    </source>
</evidence>
<evidence type="ECO:0000256" key="5">
    <source>
        <dbReference type="SAM" id="MobiDB-lite"/>
    </source>
</evidence>
<evidence type="ECO:0000256" key="4">
    <source>
        <dbReference type="PROSITE-ProRule" id="PRU00146"/>
    </source>
</evidence>
<feature type="region of interest" description="Disordered" evidence="5">
    <location>
        <begin position="790"/>
        <end position="809"/>
    </location>
</feature>
<feature type="region of interest" description="Disordered" evidence="5">
    <location>
        <begin position="1"/>
        <end position="23"/>
    </location>
</feature>
<evidence type="ECO:0000256" key="2">
    <source>
        <dbReference type="ARBA" id="ARBA00022771"/>
    </source>
</evidence>
<feature type="region of interest" description="Disordered" evidence="5">
    <location>
        <begin position="887"/>
        <end position="916"/>
    </location>
</feature>
<keyword evidence="8" id="KW-1185">Reference proteome</keyword>
<feature type="compositionally biased region" description="Low complexity" evidence="5">
    <location>
        <begin position="206"/>
        <end position="219"/>
    </location>
</feature>
<feature type="region of interest" description="Disordered" evidence="5">
    <location>
        <begin position="556"/>
        <end position="588"/>
    </location>
</feature>
<feature type="compositionally biased region" description="Basic and acidic residues" evidence="5">
    <location>
        <begin position="745"/>
        <end position="763"/>
    </location>
</feature>
<feature type="compositionally biased region" description="Polar residues" evidence="5">
    <location>
        <begin position="140"/>
        <end position="150"/>
    </location>
</feature>
<feature type="compositionally biased region" description="Low complexity" evidence="5">
    <location>
        <begin position="764"/>
        <end position="773"/>
    </location>
</feature>
<dbReference type="InterPro" id="IPR019786">
    <property type="entry name" value="Zinc_finger_PHD-type_CS"/>
</dbReference>
<dbReference type="RefSeq" id="XP_047778990.1">
    <property type="nucleotide sequence ID" value="XM_047919463.1"/>
</dbReference>
<feature type="region of interest" description="Disordered" evidence="5">
    <location>
        <begin position="140"/>
        <end position="290"/>
    </location>
</feature>
<proteinExistence type="predicted"/>
<feature type="compositionally biased region" description="Basic residues" evidence="5">
    <location>
        <begin position="490"/>
        <end position="507"/>
    </location>
</feature>
<dbReference type="Gene3D" id="3.30.40.10">
    <property type="entry name" value="Zinc/RING finger domain, C3HC4 (zinc finger)"/>
    <property type="match status" value="1"/>
</dbReference>
<protein>
    <recommendedName>
        <fullName evidence="6">PHD-type domain-containing protein</fullName>
    </recommendedName>
</protein>
<feature type="domain" description="PHD-type" evidence="6">
    <location>
        <begin position="654"/>
        <end position="706"/>
    </location>
</feature>
<dbReference type="EMBL" id="JADCUA010000010">
    <property type="protein sequence ID" value="KAH9836752.1"/>
    <property type="molecule type" value="Genomic_DNA"/>
</dbReference>
<dbReference type="GeneID" id="72000195"/>
<keyword evidence="3" id="KW-0862">Zinc</keyword>
<dbReference type="Pfam" id="PF00628">
    <property type="entry name" value="PHD"/>
    <property type="match status" value="1"/>
</dbReference>
<keyword evidence="1" id="KW-0479">Metal-binding</keyword>
<feature type="compositionally biased region" description="Pro residues" evidence="5">
    <location>
        <begin position="278"/>
        <end position="288"/>
    </location>
</feature>
<feature type="region of interest" description="Disordered" evidence="5">
    <location>
        <begin position="365"/>
        <end position="400"/>
    </location>
</feature>
<gene>
    <name evidence="7" type="ORF">C8Q71DRAFT_57555</name>
</gene>
<organism evidence="7 8">
    <name type="scientific">Rhodofomes roseus</name>
    <dbReference type="NCBI Taxonomy" id="34475"/>
    <lineage>
        <taxon>Eukaryota</taxon>
        <taxon>Fungi</taxon>
        <taxon>Dikarya</taxon>
        <taxon>Basidiomycota</taxon>
        <taxon>Agaricomycotina</taxon>
        <taxon>Agaricomycetes</taxon>
        <taxon>Polyporales</taxon>
        <taxon>Rhodofomes</taxon>
    </lineage>
</organism>
<reference evidence="7 8" key="1">
    <citation type="journal article" date="2021" name="Environ. Microbiol.">
        <title>Gene family expansions and transcriptome signatures uncover fungal adaptations to wood decay.</title>
        <authorList>
            <person name="Hage H."/>
            <person name="Miyauchi S."/>
            <person name="Viragh M."/>
            <person name="Drula E."/>
            <person name="Min B."/>
            <person name="Chaduli D."/>
            <person name="Navarro D."/>
            <person name="Favel A."/>
            <person name="Norest M."/>
            <person name="Lesage-Meessen L."/>
            <person name="Balint B."/>
            <person name="Merenyi Z."/>
            <person name="de Eugenio L."/>
            <person name="Morin E."/>
            <person name="Martinez A.T."/>
            <person name="Baldrian P."/>
            <person name="Stursova M."/>
            <person name="Martinez M.J."/>
            <person name="Novotny C."/>
            <person name="Magnuson J.K."/>
            <person name="Spatafora J.W."/>
            <person name="Maurice S."/>
            <person name="Pangilinan J."/>
            <person name="Andreopoulos W."/>
            <person name="LaButti K."/>
            <person name="Hundley H."/>
            <person name="Na H."/>
            <person name="Kuo A."/>
            <person name="Barry K."/>
            <person name="Lipzen A."/>
            <person name="Henrissat B."/>
            <person name="Riley R."/>
            <person name="Ahrendt S."/>
            <person name="Nagy L.G."/>
            <person name="Grigoriev I.V."/>
            <person name="Martin F."/>
            <person name="Rosso M.N."/>
        </authorList>
    </citation>
    <scope>NUCLEOTIDE SEQUENCE [LARGE SCALE GENOMIC DNA]</scope>
    <source>
        <strain evidence="7 8">CIRM-BRFM 1785</strain>
    </source>
</reference>
<accession>A0ABQ8KGM8</accession>
<dbReference type="PROSITE" id="PS01359">
    <property type="entry name" value="ZF_PHD_1"/>
    <property type="match status" value="1"/>
</dbReference>
<evidence type="ECO:0000313" key="7">
    <source>
        <dbReference type="EMBL" id="KAH9836752.1"/>
    </source>
</evidence>
<name>A0ABQ8KGM8_9APHY</name>
<dbReference type="InterPro" id="IPR019787">
    <property type="entry name" value="Znf_PHD-finger"/>
</dbReference>
<feature type="compositionally biased region" description="Polar residues" evidence="5">
    <location>
        <begin position="384"/>
        <end position="400"/>
    </location>
</feature>
<dbReference type="InterPro" id="IPR001965">
    <property type="entry name" value="Znf_PHD"/>
</dbReference>
<evidence type="ECO:0000256" key="1">
    <source>
        <dbReference type="ARBA" id="ARBA00022723"/>
    </source>
</evidence>
<dbReference type="PROSITE" id="PS50016">
    <property type="entry name" value="ZF_PHD_2"/>
    <property type="match status" value="1"/>
</dbReference>
<dbReference type="InterPro" id="IPR011011">
    <property type="entry name" value="Znf_FYVE_PHD"/>
</dbReference>
<comment type="caution">
    <text evidence="7">The sequence shown here is derived from an EMBL/GenBank/DDBJ whole genome shotgun (WGS) entry which is preliminary data.</text>
</comment>
<feature type="region of interest" description="Disordered" evidence="5">
    <location>
        <begin position="472"/>
        <end position="520"/>
    </location>
</feature>